<dbReference type="EMBL" id="AP018560">
    <property type="protein sequence ID" value="BBD79987.1"/>
    <property type="molecule type" value="Genomic_DNA"/>
</dbReference>
<dbReference type="CDD" id="cd14726">
    <property type="entry name" value="TraB_PrgY-like"/>
    <property type="match status" value="1"/>
</dbReference>
<dbReference type="InterPro" id="IPR046345">
    <property type="entry name" value="TraB_PrgY-like"/>
</dbReference>
<reference evidence="3" key="1">
    <citation type="submission" date="2018-04" db="EMBL/GenBank/DDBJ databases">
        <authorList>
            <person name="Watanabe M."/>
            <person name="Kojima H."/>
        </authorList>
    </citation>
    <scope>NUCLEOTIDE SEQUENCE [LARGE SCALE GENOMIC DNA]</scope>
    <source>
        <strain evidence="3">Dysh456</strain>
    </source>
</reference>
<dbReference type="InterPro" id="IPR005230">
    <property type="entry name" value="TraB_bac"/>
</dbReference>
<reference evidence="3" key="2">
    <citation type="submission" date="2018-06" db="EMBL/GenBank/DDBJ databases">
        <title>Genome sequence of Rhodanobacteraceae bacterium strain Dysh456.</title>
        <authorList>
            <person name="Fukui M."/>
        </authorList>
    </citation>
    <scope>NUCLEOTIDE SEQUENCE [LARGE SCALE GENOMIC DNA]</scope>
    <source>
        <strain evidence="3">Dysh456</strain>
    </source>
</reference>
<protein>
    <submittedName>
        <fullName evidence="2">Pheromone shutdown protein</fullName>
    </submittedName>
</protein>
<dbReference type="RefSeq" id="WP_126537597.1">
    <property type="nucleotide sequence ID" value="NZ_AP018560.1"/>
</dbReference>
<evidence type="ECO:0000256" key="1">
    <source>
        <dbReference type="SAM" id="Phobius"/>
    </source>
</evidence>
<feature type="transmembrane region" description="Helical" evidence="1">
    <location>
        <begin position="385"/>
        <end position="408"/>
    </location>
</feature>
<feature type="transmembrane region" description="Helical" evidence="1">
    <location>
        <begin position="274"/>
        <end position="291"/>
    </location>
</feature>
<proteinExistence type="predicted"/>
<keyword evidence="1" id="KW-1133">Transmembrane helix</keyword>
<keyword evidence="1" id="KW-0472">Membrane</keyword>
<keyword evidence="1" id="KW-0812">Transmembrane</keyword>
<keyword evidence="3" id="KW-1185">Reference proteome</keyword>
<dbReference type="Pfam" id="PF01963">
    <property type="entry name" value="TraB_PrgY_gumN"/>
    <property type="match status" value="1"/>
</dbReference>
<dbReference type="InterPro" id="IPR002816">
    <property type="entry name" value="TraB/PrgY/GumN_fam"/>
</dbReference>
<organism evidence="2 3">
    <name type="scientific">Aerosticca soli</name>
    <dbReference type="NCBI Taxonomy" id="2010829"/>
    <lineage>
        <taxon>Bacteria</taxon>
        <taxon>Pseudomonadati</taxon>
        <taxon>Pseudomonadota</taxon>
        <taxon>Gammaproteobacteria</taxon>
        <taxon>Lysobacterales</taxon>
        <taxon>Rhodanobacteraceae</taxon>
        <taxon>Aerosticca</taxon>
    </lineage>
</organism>
<dbReference type="Proteomes" id="UP000270530">
    <property type="component" value="Chromosome"/>
</dbReference>
<dbReference type="KEGG" id="rbd:ALSL_1330"/>
<feature type="transmembrane region" description="Helical" evidence="1">
    <location>
        <begin position="311"/>
        <end position="334"/>
    </location>
</feature>
<accession>A0A2Z6E4U6</accession>
<name>A0A2Z6E4U6_9GAMM</name>
<evidence type="ECO:0000313" key="2">
    <source>
        <dbReference type="EMBL" id="BBD79987.1"/>
    </source>
</evidence>
<gene>
    <name evidence="2" type="ORF">ALSL_1330</name>
</gene>
<dbReference type="PANTHER" id="PTHR21530">
    <property type="entry name" value="PHEROMONE SHUTDOWN PROTEIN"/>
    <property type="match status" value="1"/>
</dbReference>
<dbReference type="AlphaFoldDB" id="A0A2Z6E4U6"/>
<dbReference type="PANTHER" id="PTHR21530:SF7">
    <property type="entry name" value="TRAB DOMAIN-CONTAINING PROTEIN"/>
    <property type="match status" value="1"/>
</dbReference>
<dbReference type="OrthoDB" id="9809330at2"/>
<dbReference type="NCBIfam" id="TIGR00261">
    <property type="entry name" value="traB"/>
    <property type="match status" value="1"/>
</dbReference>
<sequence>MTKPTAPPATTLATDEDPLAGQPIERVVRDGVEYVLLGTAHVSPRSVAAVRALLERESFDAVAVELCPSRARAMRDPDQFAHMDLFQVIRQGKVGMLAASLVLAAFQERLAAQYGIRPGAEMQAAMDGADRLGVPFLLIDREVGITLRRAWRGVGFWQRLGLLGGLLASVFERNHVEEAQIEKLKQGDLLESAFSEFATGSPPLYRALIAERDAYMAARLREEAARRGSRRVLVVVGAGHLKGLCEHLRTQREDPATLLAGLAASPPASRWPKGLAVGLVLMIFLAIALAFRRDADLGLLALRDWVLCTAAGAGLGALVAGAHPLSLLVAMIAAPLKPFRPGVPAGGLSAMVEAWRRKPRVADFHALRADVTHWRGWWRNRVARVLLNFLLVSLGTIAGEYLAGIRILKSLF</sequence>
<evidence type="ECO:0000313" key="3">
    <source>
        <dbReference type="Proteomes" id="UP000270530"/>
    </source>
</evidence>